<feature type="signal peptide" evidence="1">
    <location>
        <begin position="1"/>
        <end position="27"/>
    </location>
</feature>
<name>A0ABD5ELB5_9ACTN</name>
<keyword evidence="4" id="KW-1185">Reference proteome</keyword>
<keyword evidence="1" id="KW-0732">Signal</keyword>
<evidence type="ECO:0000259" key="2">
    <source>
        <dbReference type="Pfam" id="PF24837"/>
    </source>
</evidence>
<comment type="caution">
    <text evidence="3">The sequence shown here is derived from an EMBL/GenBank/DDBJ whole genome shotgun (WGS) entry which is preliminary data.</text>
</comment>
<evidence type="ECO:0000256" key="1">
    <source>
        <dbReference type="SAM" id="SignalP"/>
    </source>
</evidence>
<dbReference type="Pfam" id="PF24837">
    <property type="entry name" value="AMIN-like"/>
    <property type="match status" value="1"/>
</dbReference>
<reference evidence="4" key="1">
    <citation type="submission" date="2023-07" db="EMBL/GenBank/DDBJ databases">
        <title>30 novel species of actinomycetes from the DSMZ collection.</title>
        <authorList>
            <person name="Nouioui I."/>
        </authorList>
    </citation>
    <scope>NUCLEOTIDE SEQUENCE [LARGE SCALE GENOMIC DNA]</scope>
    <source>
        <strain evidence="4">DSM 41981</strain>
    </source>
</reference>
<dbReference type="AlphaFoldDB" id="A0ABD5ELB5"/>
<accession>A0ABD5ELB5</accession>
<feature type="domain" description="AMIN-like" evidence="2">
    <location>
        <begin position="48"/>
        <end position="170"/>
    </location>
</feature>
<protein>
    <recommendedName>
        <fullName evidence="2">AMIN-like domain-containing protein</fullName>
    </recommendedName>
</protein>
<feature type="chain" id="PRO_5044761137" description="AMIN-like domain-containing protein" evidence="1">
    <location>
        <begin position="28"/>
        <end position="172"/>
    </location>
</feature>
<dbReference type="InterPro" id="IPR056303">
    <property type="entry name" value="AMIN-like"/>
</dbReference>
<dbReference type="EMBL" id="JAVRES010000003">
    <property type="protein sequence ID" value="MDT0435102.1"/>
    <property type="molecule type" value="Genomic_DNA"/>
</dbReference>
<sequence>MRRLGTALISIILAGGGLLALPAPAGAADCGVTWGSLDKSGASAVPARLTGVRAGRHACWDRLVLDVAGTDPIGYSARYVDVLRQDPSGAVVPIAGGAVLEISLHAPRHDSAGQPYPPLPAADVTGFTTFREFTFAGGSEGYTQTGLGVRARLPFRVLQSADHLVVDVAHTW</sequence>
<evidence type="ECO:0000313" key="3">
    <source>
        <dbReference type="EMBL" id="MDT0435102.1"/>
    </source>
</evidence>
<evidence type="ECO:0000313" key="4">
    <source>
        <dbReference type="Proteomes" id="UP001183535"/>
    </source>
</evidence>
<organism evidence="3 4">
    <name type="scientific">Streptomyces doudnae</name>
    <dbReference type="NCBI Taxonomy" id="3075536"/>
    <lineage>
        <taxon>Bacteria</taxon>
        <taxon>Bacillati</taxon>
        <taxon>Actinomycetota</taxon>
        <taxon>Actinomycetes</taxon>
        <taxon>Kitasatosporales</taxon>
        <taxon>Streptomycetaceae</taxon>
        <taxon>Streptomyces</taxon>
    </lineage>
</organism>
<dbReference type="Proteomes" id="UP001183535">
    <property type="component" value="Unassembled WGS sequence"/>
</dbReference>
<proteinExistence type="predicted"/>
<gene>
    <name evidence="3" type="ORF">RM877_10470</name>
</gene>
<dbReference type="RefSeq" id="WP_176729957.1">
    <property type="nucleotide sequence ID" value="NZ_JAVRES010000003.1"/>
</dbReference>